<feature type="chain" id="PRO_5019025584" evidence="2">
    <location>
        <begin position="19"/>
        <end position="288"/>
    </location>
</feature>
<comment type="caution">
    <text evidence="3">The sequence shown here is derived from an EMBL/GenBank/DDBJ whole genome shotgun (WGS) entry which is preliminary data.</text>
</comment>
<sequence>MHYSIAVVLAVCSAHVSAHGVVTQIQGANGVNMPGLSVIDGTPRDCSSPLCGAEDDTSIIRDKELGTDKASALGRTKGNGPVDAASAIATFMGNSTANAATKRRRGLLSDLLGGGKDDQNDANTSEGTKTADGTVEEGVKAAAGTGATSGLPTCSDNGTISMTYHQVNQDGAGPLTAMIDPTSGGTDPNAFQQATVTQDIPGDNKLSLDGVTKTDFPIQVQMPAGMTCSGTVGGVKNVCIVRVNNNALAGPFGGSAAFTQSAAATKRSIEYRMRKRHFARGILGEASE</sequence>
<dbReference type="VEuPathDB" id="FungiDB:C8Q69DRAFT_438980"/>
<dbReference type="RefSeq" id="XP_028481295.1">
    <property type="nucleotide sequence ID" value="XM_028628596.1"/>
</dbReference>
<proteinExistence type="predicted"/>
<gene>
    <name evidence="3" type="ORF">C8Q69DRAFT_438980</name>
</gene>
<organism evidence="3 4">
    <name type="scientific">Byssochlamys spectabilis</name>
    <name type="common">Paecilomyces variotii</name>
    <dbReference type="NCBI Taxonomy" id="264951"/>
    <lineage>
        <taxon>Eukaryota</taxon>
        <taxon>Fungi</taxon>
        <taxon>Dikarya</taxon>
        <taxon>Ascomycota</taxon>
        <taxon>Pezizomycotina</taxon>
        <taxon>Eurotiomycetes</taxon>
        <taxon>Eurotiomycetidae</taxon>
        <taxon>Eurotiales</taxon>
        <taxon>Thermoascaceae</taxon>
        <taxon>Paecilomyces</taxon>
    </lineage>
</organism>
<evidence type="ECO:0000256" key="1">
    <source>
        <dbReference type="SAM" id="MobiDB-lite"/>
    </source>
</evidence>
<dbReference type="STRING" id="264951.A0A443HIH9"/>
<name>A0A443HIH9_BYSSP</name>
<evidence type="ECO:0000256" key="2">
    <source>
        <dbReference type="SAM" id="SignalP"/>
    </source>
</evidence>
<dbReference type="PANTHER" id="PTHR34618">
    <property type="entry name" value="SURFACE PROTEIN MAS1, PUTATIVE-RELATED"/>
    <property type="match status" value="1"/>
</dbReference>
<dbReference type="GeneID" id="39597873"/>
<dbReference type="AlphaFoldDB" id="A0A443HIH9"/>
<reference evidence="3 4" key="1">
    <citation type="journal article" date="2018" name="Front. Microbiol.">
        <title>Genomic and genetic insights into a cosmopolitan fungus, Paecilomyces variotii (Eurotiales).</title>
        <authorList>
            <person name="Urquhart A.S."/>
            <person name="Mondo S.J."/>
            <person name="Makela M.R."/>
            <person name="Hane J.K."/>
            <person name="Wiebenga A."/>
            <person name="He G."/>
            <person name="Mihaltcheva S."/>
            <person name="Pangilinan J."/>
            <person name="Lipzen A."/>
            <person name="Barry K."/>
            <person name="de Vries R.P."/>
            <person name="Grigoriev I.V."/>
            <person name="Idnurm A."/>
        </authorList>
    </citation>
    <scope>NUCLEOTIDE SEQUENCE [LARGE SCALE GENOMIC DNA]</scope>
    <source>
        <strain evidence="3 4">CBS 101075</strain>
    </source>
</reference>
<dbReference type="PANTHER" id="PTHR34618:SF1">
    <property type="entry name" value="SECRETED PROTEIN"/>
    <property type="match status" value="1"/>
</dbReference>
<feature type="region of interest" description="Disordered" evidence="1">
    <location>
        <begin position="110"/>
        <end position="134"/>
    </location>
</feature>
<evidence type="ECO:0000313" key="3">
    <source>
        <dbReference type="EMBL" id="RWQ91650.1"/>
    </source>
</evidence>
<protein>
    <submittedName>
        <fullName evidence="3">Putative cell surface protein Mas1</fullName>
    </submittedName>
</protein>
<dbReference type="EMBL" id="RCNU01000018">
    <property type="protein sequence ID" value="RWQ91650.1"/>
    <property type="molecule type" value="Genomic_DNA"/>
</dbReference>
<keyword evidence="2" id="KW-0732">Signal</keyword>
<dbReference type="Proteomes" id="UP000283841">
    <property type="component" value="Unassembled WGS sequence"/>
</dbReference>
<accession>A0A443HIH9</accession>
<keyword evidence="4" id="KW-1185">Reference proteome</keyword>
<dbReference type="InterPro" id="IPR021476">
    <property type="entry name" value="Egh16-like"/>
</dbReference>
<feature type="signal peptide" evidence="2">
    <location>
        <begin position="1"/>
        <end position="18"/>
    </location>
</feature>
<dbReference type="Pfam" id="PF11327">
    <property type="entry name" value="Egh16-like"/>
    <property type="match status" value="1"/>
</dbReference>
<evidence type="ECO:0000313" key="4">
    <source>
        <dbReference type="Proteomes" id="UP000283841"/>
    </source>
</evidence>